<organism evidence="1 2">
    <name type="scientific">Haliea salexigens</name>
    <dbReference type="NCBI Taxonomy" id="287487"/>
    <lineage>
        <taxon>Bacteria</taxon>
        <taxon>Pseudomonadati</taxon>
        <taxon>Pseudomonadota</taxon>
        <taxon>Gammaproteobacteria</taxon>
        <taxon>Cellvibrionales</taxon>
        <taxon>Halieaceae</taxon>
        <taxon>Haliea</taxon>
    </lineage>
</organism>
<reference evidence="1 2" key="1">
    <citation type="journal article" date="2018" name="Nat. Biotechnol.">
        <title>A standardized bacterial taxonomy based on genome phylogeny substantially revises the tree of life.</title>
        <authorList>
            <person name="Parks D.H."/>
            <person name="Chuvochina M."/>
            <person name="Waite D.W."/>
            <person name="Rinke C."/>
            <person name="Skarshewski A."/>
            <person name="Chaumeil P.A."/>
            <person name="Hugenholtz P."/>
        </authorList>
    </citation>
    <scope>NUCLEOTIDE SEQUENCE [LARGE SCALE GENOMIC DNA]</scope>
    <source>
        <strain evidence="1">UBA9158</strain>
    </source>
</reference>
<feature type="non-terminal residue" evidence="1">
    <location>
        <position position="1"/>
    </location>
</feature>
<dbReference type="InterPro" id="IPR029058">
    <property type="entry name" value="AB_hydrolase_fold"/>
</dbReference>
<gene>
    <name evidence="1" type="ORF">DCP75_06250</name>
</gene>
<dbReference type="InterPro" id="IPR004963">
    <property type="entry name" value="PAE/NOTUM"/>
</dbReference>
<dbReference type="STRING" id="1121937.GCA_000423125_00972"/>
<sequence>NAEAGNDPRHYDGAFALNNPENPFLDWSQIFVSYCTGDVHMGTAEREYTREDGTRFTIAHRGWANSSAALEYLFSSFPAPEHVVVSGGSAGALSSPLFAALIARHYNEAQITHFAGGAGGYRLPAPAALWQQWGVFAAFPDWYNARGETPDTLTMPDLYRLAADAAPGVRFHLFDHAYDAVQEDFLRMLGYPADLLPGLDANVAELQAEIPLLRSYVSPGEFHTLLRYSELYSRSTNDVRAVDWVRSIINGETVDDVHCTAPAGCRQ</sequence>
<dbReference type="EMBL" id="DMND01000085">
    <property type="protein sequence ID" value="HAN27310.1"/>
    <property type="molecule type" value="Genomic_DNA"/>
</dbReference>
<name>A0A3C1KKR5_9GAMM</name>
<dbReference type="AlphaFoldDB" id="A0A3C1KKR5"/>
<proteinExistence type="predicted"/>
<comment type="caution">
    <text evidence="1">The sequence shown here is derived from an EMBL/GenBank/DDBJ whole genome shotgun (WGS) entry which is preliminary data.</text>
</comment>
<dbReference type="SUPFAM" id="SSF53474">
    <property type="entry name" value="alpha/beta-Hydrolases"/>
    <property type="match status" value="1"/>
</dbReference>
<dbReference type="GO" id="GO:0016787">
    <property type="term" value="F:hydrolase activity"/>
    <property type="evidence" value="ECO:0007669"/>
    <property type="project" value="InterPro"/>
</dbReference>
<dbReference type="Proteomes" id="UP000259273">
    <property type="component" value="Unassembled WGS sequence"/>
</dbReference>
<dbReference type="Pfam" id="PF03283">
    <property type="entry name" value="PAE"/>
    <property type="match status" value="1"/>
</dbReference>
<protein>
    <submittedName>
        <fullName evidence="1">Uncharacterized protein</fullName>
    </submittedName>
</protein>
<accession>A0A3C1KKR5</accession>
<evidence type="ECO:0000313" key="2">
    <source>
        <dbReference type="Proteomes" id="UP000259273"/>
    </source>
</evidence>
<evidence type="ECO:0000313" key="1">
    <source>
        <dbReference type="EMBL" id="HAN27310.1"/>
    </source>
</evidence>